<evidence type="ECO:0000259" key="5">
    <source>
        <dbReference type="Pfam" id="PF00535"/>
    </source>
</evidence>
<dbReference type="PANTHER" id="PTHR43630:SF1">
    <property type="entry name" value="POLY-BETA-1,6-N-ACETYL-D-GLUCOSAMINE SYNTHASE"/>
    <property type="match status" value="1"/>
</dbReference>
<evidence type="ECO:0000256" key="3">
    <source>
        <dbReference type="ARBA" id="ARBA00022679"/>
    </source>
</evidence>
<keyword evidence="7" id="KW-1185">Reference proteome</keyword>
<feature type="domain" description="Glycosyltransferase 2-like" evidence="5">
    <location>
        <begin position="64"/>
        <end position="206"/>
    </location>
</feature>
<gene>
    <name evidence="6" type="ORF">B6A14_05170</name>
</gene>
<keyword evidence="4" id="KW-0812">Transmembrane</keyword>
<feature type="transmembrane region" description="Helical" evidence="4">
    <location>
        <begin position="16"/>
        <end position="36"/>
    </location>
</feature>
<evidence type="ECO:0000313" key="6">
    <source>
        <dbReference type="EMBL" id="OWF65203.1"/>
    </source>
</evidence>
<dbReference type="CDD" id="cd06423">
    <property type="entry name" value="CESA_like"/>
    <property type="match status" value="1"/>
</dbReference>
<dbReference type="SUPFAM" id="SSF53448">
    <property type="entry name" value="Nucleotide-diphospho-sugar transferases"/>
    <property type="match status" value="1"/>
</dbReference>
<dbReference type="InterPro" id="IPR001173">
    <property type="entry name" value="Glyco_trans_2-like"/>
</dbReference>
<reference evidence="6 7" key="1">
    <citation type="submission" date="2017-03" db="EMBL/GenBank/DDBJ databases">
        <title>New species Polynucleobacter sp. MWH-EgelM1-30-B4.</title>
        <authorList>
            <person name="Hahn M.W."/>
        </authorList>
    </citation>
    <scope>NUCLEOTIDE SEQUENCE [LARGE SCALE GENOMIC DNA]</scope>
    <source>
        <strain evidence="6 7">MWH-EgelM1-30-B4</strain>
    </source>
</reference>
<dbReference type="InterPro" id="IPR029044">
    <property type="entry name" value="Nucleotide-diphossugar_trans"/>
</dbReference>
<evidence type="ECO:0000256" key="1">
    <source>
        <dbReference type="ARBA" id="ARBA00006739"/>
    </source>
</evidence>
<keyword evidence="4" id="KW-0472">Membrane</keyword>
<feature type="transmembrane region" description="Helical" evidence="4">
    <location>
        <begin position="388"/>
        <end position="407"/>
    </location>
</feature>
<evidence type="ECO:0000256" key="2">
    <source>
        <dbReference type="ARBA" id="ARBA00022676"/>
    </source>
</evidence>
<keyword evidence="4" id="KW-1133">Transmembrane helix</keyword>
<organism evidence="6 7">
    <name type="scientific">Polynucleobacter hirudinilacicola</name>
    <dbReference type="NCBI Taxonomy" id="1743166"/>
    <lineage>
        <taxon>Bacteria</taxon>
        <taxon>Pseudomonadati</taxon>
        <taxon>Pseudomonadota</taxon>
        <taxon>Betaproteobacteria</taxon>
        <taxon>Burkholderiales</taxon>
        <taxon>Burkholderiaceae</taxon>
        <taxon>Polynucleobacter</taxon>
    </lineage>
</organism>
<accession>A0A210RW20</accession>
<dbReference type="Proteomes" id="UP000196880">
    <property type="component" value="Unassembled WGS sequence"/>
</dbReference>
<dbReference type="PANTHER" id="PTHR43630">
    <property type="entry name" value="POLY-BETA-1,6-N-ACETYL-D-GLUCOSAMINE SYNTHASE"/>
    <property type="match status" value="1"/>
</dbReference>
<evidence type="ECO:0000313" key="7">
    <source>
        <dbReference type="Proteomes" id="UP000196880"/>
    </source>
</evidence>
<protein>
    <recommendedName>
        <fullName evidence="5">Glycosyltransferase 2-like domain-containing protein</fullName>
    </recommendedName>
</protein>
<feature type="transmembrane region" description="Helical" evidence="4">
    <location>
        <begin position="347"/>
        <end position="376"/>
    </location>
</feature>
<dbReference type="Pfam" id="PF00535">
    <property type="entry name" value="Glycos_transf_2"/>
    <property type="match status" value="1"/>
</dbReference>
<dbReference type="EMBL" id="NAIA01000003">
    <property type="protein sequence ID" value="OWF65203.1"/>
    <property type="molecule type" value="Genomic_DNA"/>
</dbReference>
<name>A0A210RW20_9BURK</name>
<proteinExistence type="inferred from homology"/>
<dbReference type="AlphaFoldDB" id="A0A210RW20"/>
<dbReference type="GO" id="GO:0016757">
    <property type="term" value="F:glycosyltransferase activity"/>
    <property type="evidence" value="ECO:0007669"/>
    <property type="project" value="UniProtKB-KW"/>
</dbReference>
<evidence type="ECO:0000256" key="4">
    <source>
        <dbReference type="SAM" id="Phobius"/>
    </source>
</evidence>
<sequence length="460" mass="52571">MNLTNISSEIVRFMEYFFHAHLLIALITYIVVAALLRKHLRHLKYRSISHEKVPFEKFKAPKISVIIPVHNESLGIVESVNAALSTDYPNYEIIVVDDGSIDKTLAHLKEHFNLDNLALNSCATISNSQPVAAFQSKTFPNLTIIQKVHTGKADSLNVGIQHSHGEYICCIDSDSIITPDALRKLVIKFINEPTLVALGGAIAPSNEIIIRNGEIERKRSSQSIFVGVQIIEYLRSFTSWRTGWSYLDGLLIIGGALTVFTKEAVIKVGGYRSEAYCEDLEIILSLHEYHLKHNLPYKIWTIPEVICWTKVPRTKVDLKKQRIRWMWGALQSLSWHKQLMFNKKSALIGWFSFPHIVFIEAFAPIIELLGIISLWVCIALGLLSYPSFLIYGLLIYAITGFYSWYAIATNDNYISSFNSLKQILRLGAIGLIEPIGYRQRDAYWRMIGWWRWLRGKSIEW</sequence>
<comment type="caution">
    <text evidence="6">The sequence shown here is derived from an EMBL/GenBank/DDBJ whole genome shotgun (WGS) entry which is preliminary data.</text>
</comment>
<dbReference type="Gene3D" id="3.90.550.10">
    <property type="entry name" value="Spore Coat Polysaccharide Biosynthesis Protein SpsA, Chain A"/>
    <property type="match status" value="1"/>
</dbReference>
<keyword evidence="3" id="KW-0808">Transferase</keyword>
<keyword evidence="2" id="KW-0328">Glycosyltransferase</keyword>
<comment type="similarity">
    <text evidence="1">Belongs to the glycosyltransferase 2 family.</text>
</comment>